<dbReference type="InterPro" id="IPR013783">
    <property type="entry name" value="Ig-like_fold"/>
</dbReference>
<keyword evidence="8" id="KW-1185">Reference proteome</keyword>
<gene>
    <name evidence="7" type="ORF">GBAR_LOCUS11490</name>
</gene>
<keyword evidence="3" id="KW-1015">Disulfide bond</keyword>
<dbReference type="GO" id="GO:0019955">
    <property type="term" value="F:cytokine binding"/>
    <property type="evidence" value="ECO:0007669"/>
    <property type="project" value="TreeGrafter"/>
</dbReference>
<evidence type="ECO:0000256" key="4">
    <source>
        <dbReference type="ARBA" id="ARBA00023170"/>
    </source>
</evidence>
<evidence type="ECO:0000256" key="1">
    <source>
        <dbReference type="ARBA" id="ARBA00022729"/>
    </source>
</evidence>
<evidence type="ECO:0000256" key="2">
    <source>
        <dbReference type="ARBA" id="ARBA00022737"/>
    </source>
</evidence>
<evidence type="ECO:0000256" key="3">
    <source>
        <dbReference type="ARBA" id="ARBA00023157"/>
    </source>
</evidence>
<evidence type="ECO:0000259" key="6">
    <source>
        <dbReference type="PROSITE" id="PS50853"/>
    </source>
</evidence>
<dbReference type="AlphaFoldDB" id="A0AA35WF28"/>
<dbReference type="SUPFAM" id="SSF49265">
    <property type="entry name" value="Fibronectin type III"/>
    <property type="match status" value="1"/>
</dbReference>
<dbReference type="Pfam" id="PF00041">
    <property type="entry name" value="fn3"/>
    <property type="match status" value="1"/>
</dbReference>
<dbReference type="SMART" id="SM00060">
    <property type="entry name" value="FN3"/>
    <property type="match status" value="1"/>
</dbReference>
<evidence type="ECO:0000256" key="5">
    <source>
        <dbReference type="ARBA" id="ARBA00023180"/>
    </source>
</evidence>
<sequence>WPSATVSGGSERSYDITTLFGDSSYSIRVSAMNAAGSAISDPLVISTAEAGPTAPPASLSSSSVTPSSFSIQWERVPCIHRNGYITGYSGTGEWEHAMIDVNGPDVLTTDISGLVSDTMYLVQVAGVNGQGTGVYRDLTATTPQTVYLNFGGMNLPTNGFGEHQSTGQLH</sequence>
<feature type="non-terminal residue" evidence="7">
    <location>
        <position position="1"/>
    </location>
</feature>
<feature type="domain" description="Fibronectin type-III" evidence="6">
    <location>
        <begin position="55"/>
        <end position="148"/>
    </location>
</feature>
<evidence type="ECO:0000313" key="7">
    <source>
        <dbReference type="EMBL" id="CAI8019043.1"/>
    </source>
</evidence>
<accession>A0AA35WF28</accession>
<dbReference type="InterPro" id="IPR003961">
    <property type="entry name" value="FN3_dom"/>
</dbReference>
<comment type="caution">
    <text evidence="7">The sequence shown here is derived from an EMBL/GenBank/DDBJ whole genome shotgun (WGS) entry which is preliminary data.</text>
</comment>
<feature type="domain" description="Fibronectin type-III" evidence="6">
    <location>
        <begin position="1"/>
        <end position="50"/>
    </location>
</feature>
<dbReference type="EMBL" id="CASHTH010001723">
    <property type="protein sequence ID" value="CAI8019043.1"/>
    <property type="molecule type" value="Genomic_DNA"/>
</dbReference>
<protein>
    <submittedName>
        <fullName evidence="7">Protein sidekick-1</fullName>
    </submittedName>
</protein>
<dbReference type="Proteomes" id="UP001174909">
    <property type="component" value="Unassembled WGS sequence"/>
</dbReference>
<dbReference type="CDD" id="cd00063">
    <property type="entry name" value="FN3"/>
    <property type="match status" value="2"/>
</dbReference>
<dbReference type="PANTHER" id="PTHR23036">
    <property type="entry name" value="CYTOKINE RECEPTOR"/>
    <property type="match status" value="1"/>
</dbReference>
<keyword evidence="4" id="KW-0675">Receptor</keyword>
<organism evidence="7 8">
    <name type="scientific">Geodia barretti</name>
    <name type="common">Barrett's horny sponge</name>
    <dbReference type="NCBI Taxonomy" id="519541"/>
    <lineage>
        <taxon>Eukaryota</taxon>
        <taxon>Metazoa</taxon>
        <taxon>Porifera</taxon>
        <taxon>Demospongiae</taxon>
        <taxon>Heteroscleromorpha</taxon>
        <taxon>Tetractinellida</taxon>
        <taxon>Astrophorina</taxon>
        <taxon>Geodiidae</taxon>
        <taxon>Geodia</taxon>
    </lineage>
</organism>
<dbReference type="PROSITE" id="PS50853">
    <property type="entry name" value="FN3"/>
    <property type="match status" value="2"/>
</dbReference>
<dbReference type="InterPro" id="IPR036116">
    <property type="entry name" value="FN3_sf"/>
</dbReference>
<keyword evidence="5" id="KW-0325">Glycoprotein</keyword>
<reference evidence="7" key="1">
    <citation type="submission" date="2023-03" db="EMBL/GenBank/DDBJ databases">
        <authorList>
            <person name="Steffen K."/>
            <person name="Cardenas P."/>
        </authorList>
    </citation>
    <scope>NUCLEOTIDE SEQUENCE</scope>
</reference>
<evidence type="ECO:0000313" key="8">
    <source>
        <dbReference type="Proteomes" id="UP001174909"/>
    </source>
</evidence>
<dbReference type="Gene3D" id="2.60.40.10">
    <property type="entry name" value="Immunoglobulins"/>
    <property type="match status" value="2"/>
</dbReference>
<dbReference type="GO" id="GO:0043235">
    <property type="term" value="C:receptor complex"/>
    <property type="evidence" value="ECO:0007669"/>
    <property type="project" value="TreeGrafter"/>
</dbReference>
<dbReference type="GO" id="GO:0009897">
    <property type="term" value="C:external side of plasma membrane"/>
    <property type="evidence" value="ECO:0007669"/>
    <property type="project" value="TreeGrafter"/>
</dbReference>
<name>A0AA35WF28_GEOBA</name>
<keyword evidence="1" id="KW-0732">Signal</keyword>
<proteinExistence type="predicted"/>
<keyword evidence="2" id="KW-0677">Repeat</keyword>
<dbReference type="GO" id="GO:0004896">
    <property type="term" value="F:cytokine receptor activity"/>
    <property type="evidence" value="ECO:0007669"/>
    <property type="project" value="TreeGrafter"/>
</dbReference>
<dbReference type="InterPro" id="IPR050379">
    <property type="entry name" value="Type-I_Cytokine_Rcpt"/>
</dbReference>
<dbReference type="PANTHER" id="PTHR23036:SF151">
    <property type="entry name" value="FIBRONECTIN TYPE-III DOMAIN-CONTAINING PROTEIN"/>
    <property type="match status" value="1"/>
</dbReference>